<name>A0A4U0URA0_9PEZI</name>
<feature type="region of interest" description="Disordered" evidence="7">
    <location>
        <begin position="41"/>
        <end position="60"/>
    </location>
</feature>
<evidence type="ECO:0000256" key="2">
    <source>
        <dbReference type="ARBA" id="ARBA00007528"/>
    </source>
</evidence>
<dbReference type="Pfam" id="PF03198">
    <property type="entry name" value="Glyco_hydro_72"/>
    <property type="match status" value="1"/>
</dbReference>
<dbReference type="AlphaFoldDB" id="A0A4U0URA0"/>
<accession>A0A4U0URA0</accession>
<dbReference type="PANTHER" id="PTHR31468">
    <property type="entry name" value="1,3-BETA-GLUCANOSYLTRANSFERASE GAS1"/>
    <property type="match status" value="1"/>
</dbReference>
<dbReference type="InterPro" id="IPR017853">
    <property type="entry name" value="GH"/>
</dbReference>
<keyword evidence="5" id="KW-0325">Glycoprotein</keyword>
<dbReference type="GO" id="GO:0031505">
    <property type="term" value="P:fungal-type cell wall organization"/>
    <property type="evidence" value="ECO:0007669"/>
    <property type="project" value="TreeGrafter"/>
</dbReference>
<evidence type="ECO:0000256" key="4">
    <source>
        <dbReference type="ARBA" id="ARBA00023157"/>
    </source>
</evidence>
<dbReference type="GO" id="GO:0071970">
    <property type="term" value="P:fungal-type cell wall (1-&gt;3)-beta-D-glucan biosynthetic process"/>
    <property type="evidence" value="ECO:0007669"/>
    <property type="project" value="TreeGrafter"/>
</dbReference>
<keyword evidence="6" id="KW-0808">Transferase</keyword>
<evidence type="ECO:0000256" key="5">
    <source>
        <dbReference type="ARBA" id="ARBA00023180"/>
    </source>
</evidence>
<evidence type="ECO:0000256" key="1">
    <source>
        <dbReference type="ARBA" id="ARBA00004609"/>
    </source>
</evidence>
<dbReference type="GO" id="GO:0005886">
    <property type="term" value="C:plasma membrane"/>
    <property type="evidence" value="ECO:0007669"/>
    <property type="project" value="UniProtKB-SubCell"/>
</dbReference>
<dbReference type="InterPro" id="IPR004886">
    <property type="entry name" value="Glucanosyltransferase"/>
</dbReference>
<organism evidence="8 9">
    <name type="scientific">Friedmanniomyces endolithicus</name>
    <dbReference type="NCBI Taxonomy" id="329885"/>
    <lineage>
        <taxon>Eukaryota</taxon>
        <taxon>Fungi</taxon>
        <taxon>Dikarya</taxon>
        <taxon>Ascomycota</taxon>
        <taxon>Pezizomycotina</taxon>
        <taxon>Dothideomycetes</taxon>
        <taxon>Dothideomycetidae</taxon>
        <taxon>Mycosphaerellales</taxon>
        <taxon>Teratosphaeriaceae</taxon>
        <taxon>Friedmanniomyces</taxon>
    </lineage>
</organism>
<keyword evidence="6" id="KW-0472">Membrane</keyword>
<dbReference type="PANTHER" id="PTHR31468:SF2">
    <property type="entry name" value="1,3-BETA-GLUCANOSYLTRANSFERASE GAS1"/>
    <property type="match status" value="1"/>
</dbReference>
<reference evidence="8 9" key="1">
    <citation type="submission" date="2017-03" db="EMBL/GenBank/DDBJ databases">
        <title>Genomes of endolithic fungi from Antarctica.</title>
        <authorList>
            <person name="Coleine C."/>
            <person name="Masonjones S."/>
            <person name="Stajich J.E."/>
        </authorList>
    </citation>
    <scope>NUCLEOTIDE SEQUENCE [LARGE SCALE GENOMIC DNA]</scope>
    <source>
        <strain evidence="8 9">CCFEE 5311</strain>
    </source>
</reference>
<evidence type="ECO:0000256" key="7">
    <source>
        <dbReference type="SAM" id="MobiDB-lite"/>
    </source>
</evidence>
<evidence type="ECO:0000256" key="3">
    <source>
        <dbReference type="ARBA" id="ARBA00022729"/>
    </source>
</evidence>
<dbReference type="SUPFAM" id="SSF51445">
    <property type="entry name" value="(Trans)glycosidases"/>
    <property type="match status" value="1"/>
</dbReference>
<dbReference type="GO" id="GO:0042124">
    <property type="term" value="F:1,3-beta-glucanosyltransferase activity"/>
    <property type="evidence" value="ECO:0007669"/>
    <property type="project" value="TreeGrafter"/>
</dbReference>
<protein>
    <recommendedName>
        <fullName evidence="6">1,3-beta-glucanosyltransferase</fullName>
        <ecNumber evidence="6">2.4.1.-</ecNumber>
    </recommendedName>
</protein>
<evidence type="ECO:0000313" key="8">
    <source>
        <dbReference type="EMBL" id="TKA38273.1"/>
    </source>
</evidence>
<dbReference type="STRING" id="329885.A0A4U0URA0"/>
<comment type="caution">
    <text evidence="8">The sequence shown here is derived from an EMBL/GenBank/DDBJ whole genome shotgun (WGS) entry which is preliminary data.</text>
</comment>
<comment type="similarity">
    <text evidence="2 6">Belongs to the glycosyl hydrolase 72 family.</text>
</comment>
<comment type="subcellular location">
    <subcellularLocation>
        <location evidence="1 6">Cell membrane</location>
        <topology evidence="1 6">Lipid-anchor</topology>
        <topology evidence="1 6">GPI-anchor</topology>
    </subcellularLocation>
</comment>
<sequence length="395" mass="44459">MPERPKNEPPRPASVPIVTRGNAFWRDGERFIIKGITYVPRSPNRERGNREDSVDPLSEPHLPELKEDVALIRSLGLNSISLYNVDPSKDHSQAMAHLEDNGLYVMVKLFNDLEAPTAMPKNESNFKAKSATWPTYDDRLVTSAFRLVHNLCRYPNLLGFVVSDRSIHMPQNTPMAEVLRACIKDTKAFLHSLEGVRQIPVGVSADNRQVSMIPQVRYFSAGPAAERADFMAKQCYSWAGPSSFIISGWRNMVERIGPETMMPMLMAEYGAKVRKSRPWDEVTCLYSADMTAVYSGGFAYTYLENGNNYGVVTIDEEGKRVIGQEYKNLKKRFKEVNARSAEEIASEEVKPYEQWTGEFPPCNTTWQATSEIPPFPGNWDAVIRNVLGDLAPLGS</sequence>
<gene>
    <name evidence="8" type="ORF">B0A54_09213</name>
</gene>
<dbReference type="EMBL" id="NAJP01000046">
    <property type="protein sequence ID" value="TKA38273.1"/>
    <property type="molecule type" value="Genomic_DNA"/>
</dbReference>
<keyword evidence="3" id="KW-0732">Signal</keyword>
<comment type="function">
    <text evidence="6">Splits internally a 1,3-beta-glucan molecule and transfers the newly generated reducing end (the donor) to the non-reducing end of another 1,3-beta-glucan molecule (the acceptor) forming a 1,3-beta linkage, resulting in the elongation of 1,3-beta-glucan chains in the cell wall.</text>
</comment>
<keyword evidence="6" id="KW-0449">Lipoprotein</keyword>
<keyword evidence="6" id="KW-0336">GPI-anchor</keyword>
<dbReference type="Proteomes" id="UP000310066">
    <property type="component" value="Unassembled WGS sequence"/>
</dbReference>
<dbReference type="EC" id="2.4.1.-" evidence="6"/>
<feature type="compositionally biased region" description="Basic and acidic residues" evidence="7">
    <location>
        <begin position="43"/>
        <end position="53"/>
    </location>
</feature>
<evidence type="ECO:0000313" key="9">
    <source>
        <dbReference type="Proteomes" id="UP000310066"/>
    </source>
</evidence>
<dbReference type="GO" id="GO:0098552">
    <property type="term" value="C:side of membrane"/>
    <property type="evidence" value="ECO:0007669"/>
    <property type="project" value="UniProtKB-KW"/>
</dbReference>
<evidence type="ECO:0000256" key="6">
    <source>
        <dbReference type="RuleBase" id="RU361209"/>
    </source>
</evidence>
<keyword evidence="4" id="KW-1015">Disulfide bond</keyword>
<dbReference type="OrthoDB" id="1055148at2759"/>
<dbReference type="Gene3D" id="3.20.20.80">
    <property type="entry name" value="Glycosidases"/>
    <property type="match status" value="1"/>
</dbReference>
<proteinExistence type="inferred from homology"/>